<keyword evidence="5 7" id="KW-1133">Transmembrane helix</keyword>
<sequence length="242" mass="25881">MGSIPGAPGGRRVFVSIPSRERAPLRWATPSLFALLWLCFVVVEVLPGQDQRRLLMEWGALSGGLATPQEWFEAIRSGSLLRLFTALFLHADWAHVLGNLVFLLIFGLPAERAMGPWRLLILFLLGGAIANLAAVIAIGTPDRLIIGASGAVSALIGAYLALFPGAKLGVVVPLGLFLQFVKVPAPLLIGVWALLQLVFTFIGPAFGAVAWSAHLAGFAFGGVFALIARAGIARRMRRRRGL</sequence>
<feature type="transmembrane region" description="Helical" evidence="7">
    <location>
        <begin position="87"/>
        <end position="107"/>
    </location>
</feature>
<feature type="transmembrane region" description="Helical" evidence="7">
    <location>
        <begin position="208"/>
        <end position="232"/>
    </location>
</feature>
<evidence type="ECO:0000256" key="1">
    <source>
        <dbReference type="ARBA" id="ARBA00004141"/>
    </source>
</evidence>
<gene>
    <name evidence="9" type="ORF">GCM10025759_36020</name>
</gene>
<dbReference type="PANTHER" id="PTHR43731">
    <property type="entry name" value="RHOMBOID PROTEASE"/>
    <property type="match status" value="1"/>
</dbReference>
<evidence type="ECO:0000256" key="5">
    <source>
        <dbReference type="ARBA" id="ARBA00022989"/>
    </source>
</evidence>
<evidence type="ECO:0000313" key="9">
    <source>
        <dbReference type="EMBL" id="GAA5083253.1"/>
    </source>
</evidence>
<comment type="subcellular location">
    <subcellularLocation>
        <location evidence="1">Membrane</location>
        <topology evidence="1">Multi-pass membrane protein</topology>
    </subcellularLocation>
</comment>
<evidence type="ECO:0000256" key="4">
    <source>
        <dbReference type="ARBA" id="ARBA00022801"/>
    </source>
</evidence>
<feature type="transmembrane region" description="Helical" evidence="7">
    <location>
        <begin position="183"/>
        <end position="202"/>
    </location>
</feature>
<dbReference type="Gene3D" id="1.20.1540.10">
    <property type="entry name" value="Rhomboid-like"/>
    <property type="match status" value="1"/>
</dbReference>
<dbReference type="Proteomes" id="UP001501083">
    <property type="component" value="Unassembled WGS sequence"/>
</dbReference>
<comment type="caution">
    <text evidence="9">The sequence shown here is derived from an EMBL/GenBank/DDBJ whole genome shotgun (WGS) entry which is preliminary data.</text>
</comment>
<dbReference type="PANTHER" id="PTHR43731:SF14">
    <property type="entry name" value="PRESENILIN-ASSOCIATED RHOMBOID-LIKE PROTEIN, MITOCHONDRIAL"/>
    <property type="match status" value="1"/>
</dbReference>
<evidence type="ECO:0000256" key="3">
    <source>
        <dbReference type="ARBA" id="ARBA00022692"/>
    </source>
</evidence>
<evidence type="ECO:0000313" key="10">
    <source>
        <dbReference type="Proteomes" id="UP001501083"/>
    </source>
</evidence>
<evidence type="ECO:0000259" key="8">
    <source>
        <dbReference type="Pfam" id="PF01694"/>
    </source>
</evidence>
<dbReference type="EMBL" id="BAABKY010000006">
    <property type="protein sequence ID" value="GAA5083253.1"/>
    <property type="molecule type" value="Genomic_DNA"/>
</dbReference>
<keyword evidence="3 7" id="KW-0812">Transmembrane</keyword>
<evidence type="ECO:0000256" key="6">
    <source>
        <dbReference type="ARBA" id="ARBA00023136"/>
    </source>
</evidence>
<dbReference type="SUPFAM" id="SSF144091">
    <property type="entry name" value="Rhomboid-like"/>
    <property type="match status" value="1"/>
</dbReference>
<dbReference type="GO" id="GO:0008233">
    <property type="term" value="F:peptidase activity"/>
    <property type="evidence" value="ECO:0007669"/>
    <property type="project" value="UniProtKB-KW"/>
</dbReference>
<dbReference type="GO" id="GO:0006508">
    <property type="term" value="P:proteolysis"/>
    <property type="evidence" value="ECO:0007669"/>
    <property type="project" value="UniProtKB-KW"/>
</dbReference>
<dbReference type="InterPro" id="IPR035952">
    <property type="entry name" value="Rhomboid-like_sf"/>
</dbReference>
<dbReference type="InterPro" id="IPR022764">
    <property type="entry name" value="Peptidase_S54_rhomboid_dom"/>
</dbReference>
<evidence type="ECO:0000256" key="7">
    <source>
        <dbReference type="SAM" id="Phobius"/>
    </source>
</evidence>
<keyword evidence="6 7" id="KW-0472">Membrane</keyword>
<feature type="domain" description="Peptidase S54 rhomboid" evidence="8">
    <location>
        <begin position="78"/>
        <end position="228"/>
    </location>
</feature>
<keyword evidence="9" id="KW-0645">Protease</keyword>
<keyword evidence="4" id="KW-0378">Hydrolase</keyword>
<protein>
    <submittedName>
        <fullName evidence="9">Rhomboid family intramembrane serine protease</fullName>
    </submittedName>
</protein>
<feature type="transmembrane region" description="Helical" evidence="7">
    <location>
        <begin position="119"/>
        <end position="138"/>
    </location>
</feature>
<organism evidence="9 10">
    <name type="scientific">Lysobacter panacisoli</name>
    <dbReference type="NCBI Taxonomy" id="1255263"/>
    <lineage>
        <taxon>Bacteria</taxon>
        <taxon>Pseudomonadati</taxon>
        <taxon>Pseudomonadota</taxon>
        <taxon>Gammaproteobacteria</taxon>
        <taxon>Lysobacterales</taxon>
        <taxon>Lysobacteraceae</taxon>
        <taxon>Lysobacter</taxon>
    </lineage>
</organism>
<reference evidence="10" key="1">
    <citation type="journal article" date="2019" name="Int. J. Syst. Evol. Microbiol.">
        <title>The Global Catalogue of Microorganisms (GCM) 10K type strain sequencing project: providing services to taxonomists for standard genome sequencing and annotation.</title>
        <authorList>
            <consortium name="The Broad Institute Genomics Platform"/>
            <consortium name="The Broad Institute Genome Sequencing Center for Infectious Disease"/>
            <person name="Wu L."/>
            <person name="Ma J."/>
        </authorList>
    </citation>
    <scope>NUCLEOTIDE SEQUENCE [LARGE SCALE GENOMIC DNA]</scope>
    <source>
        <strain evidence="10">JCM 19212</strain>
    </source>
</reference>
<dbReference type="Pfam" id="PF01694">
    <property type="entry name" value="Rhomboid"/>
    <property type="match status" value="1"/>
</dbReference>
<accession>A0ABP9LQ82</accession>
<name>A0ABP9LQ82_9GAMM</name>
<evidence type="ECO:0000256" key="2">
    <source>
        <dbReference type="ARBA" id="ARBA00009045"/>
    </source>
</evidence>
<dbReference type="InterPro" id="IPR050925">
    <property type="entry name" value="Rhomboid_protease_S54"/>
</dbReference>
<keyword evidence="10" id="KW-1185">Reference proteome</keyword>
<proteinExistence type="inferred from homology"/>
<comment type="similarity">
    <text evidence="2">Belongs to the peptidase S54 family.</text>
</comment>